<dbReference type="EMBL" id="DXEL01000068">
    <property type="protein sequence ID" value="HIX75355.1"/>
    <property type="molecule type" value="Genomic_DNA"/>
</dbReference>
<gene>
    <name evidence="8" type="ORF">H9977_10030</name>
</gene>
<sequence>MRRKKHFWILYFLCLSIVGAWAERIDLSTARKVAESVAKGGSVLRSSGDLSLVYVAAPGQSGTALRGGAMVGTADYFVFNFPENRGFAIVAGDDRVRPLLGYSLEGQFNSENLPENLRAHLEYYQDQITWAEEQNIEPSADVTAEWNRYLGGTALRSGGGVSLETAKWDQASPYNAMCPTINGQRALTGCGATATAIIMRYHQWPLGTQKGVSVHPLASEHPEWRCEPLNYSSGYNWNSMPLTVTGNDAPEIAKLMWHIGANINMSYSRNASISEQTDIVYALQGVFDYSLTTRAIRRDFYSADEWEKFLINELNAGRPVVYRGVTDNNLGHIFVCDGYDSNHYFSINWGWSGYCNGYFLLSALGNEESGKFYYGHWMMIGAKKNEGESPIYELRFGAEPESSQLPLPVGSPFDLGMYLYNSGSMAGEFDISVAIYDSATGELGEPMLENNMRINLETNYGWWKGNNNPLMFWNVILRSELKPSERLVVVYSLADRYEWQILNGASDKLYAFDKNGLASIGDHVTYTVTLPSVEGATIIKEGSTLVSEGESFSFYIDIQKGYTSENMVVKANGTILRPDATGRYTITDIQDNVVITVTGIEEESPVDIESVNTSSVKVWSANGTLHIQTPVADKAYIVGFDGRIHKALNLPEGETVIPISSGAYIISVGGKNYKFSF</sequence>
<reference evidence="8" key="1">
    <citation type="journal article" date="2021" name="PeerJ">
        <title>Extensive microbial diversity within the chicken gut microbiome revealed by metagenomics and culture.</title>
        <authorList>
            <person name="Gilroy R."/>
            <person name="Ravi A."/>
            <person name="Getino M."/>
            <person name="Pursley I."/>
            <person name="Horton D.L."/>
            <person name="Alikhan N.F."/>
            <person name="Baker D."/>
            <person name="Gharbi K."/>
            <person name="Hall N."/>
            <person name="Watson M."/>
            <person name="Adriaenssens E.M."/>
            <person name="Foster-Nyarko E."/>
            <person name="Jarju S."/>
            <person name="Secka A."/>
            <person name="Antonio M."/>
            <person name="Oren A."/>
            <person name="Chaudhuri R.R."/>
            <person name="La Ragione R."/>
            <person name="Hildebrand F."/>
            <person name="Pallen M.J."/>
        </authorList>
    </citation>
    <scope>NUCLEOTIDE SEQUENCE</scope>
    <source>
        <strain evidence="8">ChiGjej6B6-14162</strain>
    </source>
</reference>
<evidence type="ECO:0000256" key="4">
    <source>
        <dbReference type="ARBA" id="ARBA00022801"/>
    </source>
</evidence>
<keyword evidence="4" id="KW-0378">Hydrolase</keyword>
<dbReference type="AlphaFoldDB" id="A0A9D2BG45"/>
<feature type="domain" description="Spi protease inhibitor" evidence="7">
    <location>
        <begin position="67"/>
        <end position="128"/>
    </location>
</feature>
<dbReference type="InterPro" id="IPR000200">
    <property type="entry name" value="Peptidase_C10"/>
</dbReference>
<dbReference type="Pfam" id="PF13734">
    <property type="entry name" value="Inhibitor_I69"/>
    <property type="match status" value="1"/>
</dbReference>
<dbReference type="Proteomes" id="UP000886740">
    <property type="component" value="Unassembled WGS sequence"/>
</dbReference>
<feature type="active site" description="Nucleophile" evidence="6">
    <location>
        <position position="190"/>
    </location>
</feature>
<accession>A0A9D2BG45</accession>
<evidence type="ECO:0000313" key="8">
    <source>
        <dbReference type="EMBL" id="HIX75355.1"/>
    </source>
</evidence>
<name>A0A9D2BG45_9BACT</name>
<evidence type="ECO:0000256" key="1">
    <source>
        <dbReference type="ARBA" id="ARBA00009693"/>
    </source>
</evidence>
<keyword evidence="2" id="KW-0645">Protease</keyword>
<dbReference type="Gene3D" id="3.90.70.50">
    <property type="entry name" value="Peptidase C10, streptopain"/>
    <property type="match status" value="1"/>
</dbReference>
<keyword evidence="3" id="KW-0732">Signal</keyword>
<comment type="similarity">
    <text evidence="1">Belongs to the peptidase C10 family.</text>
</comment>
<dbReference type="SUPFAM" id="SSF54001">
    <property type="entry name" value="Cysteine proteinases"/>
    <property type="match status" value="1"/>
</dbReference>
<comment type="caution">
    <text evidence="8">The sequence shown here is derived from an EMBL/GenBank/DDBJ whole genome shotgun (WGS) entry which is preliminary data.</text>
</comment>
<evidence type="ECO:0000256" key="3">
    <source>
        <dbReference type="ARBA" id="ARBA00022729"/>
    </source>
</evidence>
<feature type="active site" description="Proton acceptor" evidence="6">
    <location>
        <position position="332"/>
    </location>
</feature>
<dbReference type="GO" id="GO:0006508">
    <property type="term" value="P:proteolysis"/>
    <property type="evidence" value="ECO:0007669"/>
    <property type="project" value="UniProtKB-KW"/>
</dbReference>
<reference evidence="8" key="2">
    <citation type="submission" date="2021-04" db="EMBL/GenBank/DDBJ databases">
        <authorList>
            <person name="Gilroy R."/>
        </authorList>
    </citation>
    <scope>NUCLEOTIDE SEQUENCE</scope>
    <source>
        <strain evidence="8">ChiGjej6B6-14162</strain>
    </source>
</reference>
<evidence type="ECO:0000256" key="5">
    <source>
        <dbReference type="ARBA" id="ARBA00022807"/>
    </source>
</evidence>
<dbReference type="GO" id="GO:0008234">
    <property type="term" value="F:cysteine-type peptidase activity"/>
    <property type="evidence" value="ECO:0007669"/>
    <property type="project" value="UniProtKB-KW"/>
</dbReference>
<evidence type="ECO:0000256" key="2">
    <source>
        <dbReference type="ARBA" id="ARBA00022670"/>
    </source>
</evidence>
<evidence type="ECO:0000259" key="7">
    <source>
        <dbReference type="Pfam" id="PF13734"/>
    </source>
</evidence>
<protein>
    <submittedName>
        <fullName evidence="8">C10 family peptidase</fullName>
    </submittedName>
</protein>
<organism evidence="8 9">
    <name type="scientific">Candidatus Parabacteroides intestinipullorum</name>
    <dbReference type="NCBI Taxonomy" id="2838723"/>
    <lineage>
        <taxon>Bacteria</taxon>
        <taxon>Pseudomonadati</taxon>
        <taxon>Bacteroidota</taxon>
        <taxon>Bacteroidia</taxon>
        <taxon>Bacteroidales</taxon>
        <taxon>Tannerellaceae</taxon>
        <taxon>Parabacteroides</taxon>
    </lineage>
</organism>
<dbReference type="InterPro" id="IPR025896">
    <property type="entry name" value="Spi_Prtas-inh"/>
</dbReference>
<dbReference type="InterPro" id="IPR038765">
    <property type="entry name" value="Papain-like_cys_pep_sf"/>
</dbReference>
<dbReference type="PRINTS" id="PR00797">
    <property type="entry name" value="STREPTOPAIN"/>
</dbReference>
<keyword evidence="5" id="KW-0788">Thiol protease</keyword>
<evidence type="ECO:0000256" key="6">
    <source>
        <dbReference type="PIRSR" id="PIRSR600200-1"/>
    </source>
</evidence>
<proteinExistence type="inferred from homology"/>
<evidence type="ECO:0000313" key="9">
    <source>
        <dbReference type="Proteomes" id="UP000886740"/>
    </source>
</evidence>
<dbReference type="Pfam" id="PF01640">
    <property type="entry name" value="Peptidase_C10"/>
    <property type="match status" value="1"/>
</dbReference>
<dbReference type="InterPro" id="IPR044934">
    <property type="entry name" value="Streptopain_sf"/>
</dbReference>